<feature type="domain" description="Endonuclease/exonuclease/phosphatase" evidence="2">
    <location>
        <begin position="29"/>
        <end position="185"/>
    </location>
</feature>
<dbReference type="SUPFAM" id="SSF56219">
    <property type="entry name" value="DNase I-like"/>
    <property type="match status" value="1"/>
</dbReference>
<dbReference type="GO" id="GO:0003824">
    <property type="term" value="F:catalytic activity"/>
    <property type="evidence" value="ECO:0007669"/>
    <property type="project" value="InterPro"/>
</dbReference>
<dbReference type="AlphaFoldDB" id="A0A4Y2SHP8"/>
<protein>
    <recommendedName>
        <fullName evidence="2">Endonuclease/exonuclease/phosphatase domain-containing protein</fullName>
    </recommendedName>
</protein>
<organism evidence="3 4">
    <name type="scientific">Araneus ventricosus</name>
    <name type="common">Orbweaver spider</name>
    <name type="synonym">Epeira ventricosa</name>
    <dbReference type="NCBI Taxonomy" id="182803"/>
    <lineage>
        <taxon>Eukaryota</taxon>
        <taxon>Metazoa</taxon>
        <taxon>Ecdysozoa</taxon>
        <taxon>Arthropoda</taxon>
        <taxon>Chelicerata</taxon>
        <taxon>Arachnida</taxon>
        <taxon>Araneae</taxon>
        <taxon>Araneomorphae</taxon>
        <taxon>Entelegynae</taxon>
        <taxon>Araneoidea</taxon>
        <taxon>Araneidae</taxon>
        <taxon>Araneus</taxon>
    </lineage>
</organism>
<gene>
    <name evidence="3" type="ORF">AVEN_15831_1</name>
</gene>
<evidence type="ECO:0000256" key="1">
    <source>
        <dbReference type="SAM" id="MobiDB-lite"/>
    </source>
</evidence>
<reference evidence="3 4" key="1">
    <citation type="journal article" date="2019" name="Sci. Rep.">
        <title>Orb-weaving spider Araneus ventricosus genome elucidates the spidroin gene catalogue.</title>
        <authorList>
            <person name="Kono N."/>
            <person name="Nakamura H."/>
            <person name="Ohtoshi R."/>
            <person name="Moran D.A.P."/>
            <person name="Shinohara A."/>
            <person name="Yoshida Y."/>
            <person name="Fujiwara M."/>
            <person name="Mori M."/>
            <person name="Tomita M."/>
            <person name="Arakawa K."/>
        </authorList>
    </citation>
    <scope>NUCLEOTIDE SEQUENCE [LARGE SCALE GENOMIC DNA]</scope>
</reference>
<proteinExistence type="predicted"/>
<dbReference type="Gene3D" id="3.60.10.10">
    <property type="entry name" value="Endonuclease/exonuclease/phosphatase"/>
    <property type="match status" value="1"/>
</dbReference>
<feature type="region of interest" description="Disordered" evidence="1">
    <location>
        <begin position="320"/>
        <end position="342"/>
    </location>
</feature>
<dbReference type="InterPro" id="IPR036691">
    <property type="entry name" value="Endo/exonu/phosph_ase_sf"/>
</dbReference>
<evidence type="ECO:0000259" key="2">
    <source>
        <dbReference type="Pfam" id="PF03372"/>
    </source>
</evidence>
<comment type="caution">
    <text evidence="3">The sequence shown here is derived from an EMBL/GenBank/DDBJ whole genome shotgun (WGS) entry which is preliminary data.</text>
</comment>
<name>A0A4Y2SHP8_ARAVE</name>
<evidence type="ECO:0000313" key="3">
    <source>
        <dbReference type="EMBL" id="GBN86789.1"/>
    </source>
</evidence>
<keyword evidence="4" id="KW-1185">Reference proteome</keyword>
<dbReference type="Pfam" id="PF03372">
    <property type="entry name" value="Exo_endo_phos"/>
    <property type="match status" value="1"/>
</dbReference>
<dbReference type="Proteomes" id="UP000499080">
    <property type="component" value="Unassembled WGS sequence"/>
</dbReference>
<evidence type="ECO:0000313" key="4">
    <source>
        <dbReference type="Proteomes" id="UP000499080"/>
    </source>
</evidence>
<dbReference type="EMBL" id="BGPR01021461">
    <property type="protein sequence ID" value="GBN86789.1"/>
    <property type="molecule type" value="Genomic_DNA"/>
</dbReference>
<sequence length="342" mass="39091">MRNLSEKAVVFSCVFPSMFANVSNIVYQNVQSLLKSAHWADLLNFMHLYQPSFFIAAETWTLQEDDIDVEGYRTVLRMEKRRHAFGLAFYTKESAAVLYTYFNEEDGQSCCLTAVLCNEIAVCSGYKPPSTPYLQVEYDFEQAINAALCASNKVIVLGDFNLDVHSKPVHRFYKYLLQRGFKNQLTESKSTTNANTGIDCVFSTFDHFADVMETIYSHHKALLVVPAQNNRPGKSTTGERRTETEINRRQSITKNISNTNSHDSKTESIATVGKILYQRLTSSASLRRKDVTNFKKFVHSYDKVAIAERQPARCSHNLLRQNSRPSPRQEMEIVSTMPSHYW</sequence>
<accession>A0A4Y2SHP8</accession>
<dbReference type="OrthoDB" id="6154567at2759"/>
<dbReference type="InterPro" id="IPR005135">
    <property type="entry name" value="Endo/exonuclease/phosphatase"/>
</dbReference>